<keyword evidence="4 8" id="KW-0489">Methyltransferase</keyword>
<evidence type="ECO:0000256" key="3">
    <source>
        <dbReference type="ARBA" id="ARBA00011977"/>
    </source>
</evidence>
<evidence type="ECO:0000313" key="8">
    <source>
        <dbReference type="EMBL" id="SMF36869.1"/>
    </source>
</evidence>
<dbReference type="EC" id="2.1.1.33" evidence="3"/>
<comment type="function">
    <text evidence="2">Catalyzes the formation of N(7)-methylguanine at position 46 (m7G46) in tRNA.</text>
</comment>
<accession>A0A1Y6C4N3</accession>
<dbReference type="SUPFAM" id="SSF53335">
    <property type="entry name" value="S-adenosyl-L-methionine-dependent methyltransferases"/>
    <property type="match status" value="1"/>
</dbReference>
<dbReference type="InterPro" id="IPR003358">
    <property type="entry name" value="tRNA_(Gua-N-7)_MeTrfase_Trmb"/>
</dbReference>
<sequence length="220" mass="25706">MPTMLYPLSRPYFVLRPRNHYMRPFKPYIPDNTPPFPDISADNAIDIEIGCGVGLHPILYCQGNPNRQLIAIEHTREKFDKFARRAAQHKLPNLYPIHANAISFIGKYGRKESVDRFLLMYPNPNPKPSQLNKRWHGMPFMGFLWNCLKPGGSITIVTNESWYKEEALEHFERVWNFPVPNVKAISLDSHPDWRSRTHFEAKYLKRGETCYDICLHKPLA</sequence>
<evidence type="ECO:0000256" key="6">
    <source>
        <dbReference type="ARBA" id="ARBA00022691"/>
    </source>
</evidence>
<dbReference type="PANTHER" id="PTHR23417:SF14">
    <property type="entry name" value="PENTACOTRIPEPTIDE-REPEAT REGION OF PRORP DOMAIN-CONTAINING PROTEIN"/>
    <property type="match status" value="1"/>
</dbReference>
<keyword evidence="9" id="KW-1185">Reference proteome</keyword>
<dbReference type="InterPro" id="IPR029063">
    <property type="entry name" value="SAM-dependent_MTases_sf"/>
</dbReference>
<dbReference type="GO" id="GO:0008176">
    <property type="term" value="F:tRNA (guanine(46)-N7)-methyltransferase activity"/>
    <property type="evidence" value="ECO:0007669"/>
    <property type="project" value="UniProtKB-EC"/>
</dbReference>
<proteinExistence type="predicted"/>
<dbReference type="Gene3D" id="3.40.50.150">
    <property type="entry name" value="Vaccinia Virus protein VP39"/>
    <property type="match status" value="1"/>
</dbReference>
<dbReference type="EMBL" id="FWZT01000011">
    <property type="protein sequence ID" value="SMF36869.1"/>
    <property type="molecule type" value="Genomic_DNA"/>
</dbReference>
<keyword evidence="7" id="KW-0819">tRNA processing</keyword>
<keyword evidence="6" id="KW-0949">S-adenosyl-L-methionine</keyword>
<evidence type="ECO:0000256" key="4">
    <source>
        <dbReference type="ARBA" id="ARBA00022603"/>
    </source>
</evidence>
<keyword evidence="5" id="KW-0808">Transferase</keyword>
<dbReference type="Proteomes" id="UP000192907">
    <property type="component" value="Unassembled WGS sequence"/>
</dbReference>
<organism evidence="8 9">
    <name type="scientific">Pseudobacteriovorax antillogorgiicola</name>
    <dbReference type="NCBI Taxonomy" id="1513793"/>
    <lineage>
        <taxon>Bacteria</taxon>
        <taxon>Pseudomonadati</taxon>
        <taxon>Bdellovibrionota</taxon>
        <taxon>Oligoflexia</taxon>
        <taxon>Oligoflexales</taxon>
        <taxon>Pseudobacteriovoracaceae</taxon>
        <taxon>Pseudobacteriovorax</taxon>
    </lineage>
</organism>
<dbReference type="AlphaFoldDB" id="A0A1Y6C4N3"/>
<dbReference type="Pfam" id="PF02390">
    <property type="entry name" value="Methyltransf_4"/>
    <property type="match status" value="1"/>
</dbReference>
<dbReference type="GO" id="GO:0043527">
    <property type="term" value="C:tRNA methyltransferase complex"/>
    <property type="evidence" value="ECO:0007669"/>
    <property type="project" value="TreeGrafter"/>
</dbReference>
<dbReference type="PROSITE" id="PS51625">
    <property type="entry name" value="SAM_MT_TRMB"/>
    <property type="match status" value="1"/>
</dbReference>
<gene>
    <name evidence="8" type="ORF">SAMN06296036_11163</name>
</gene>
<dbReference type="STRING" id="1513793.SAMN06296036_11163"/>
<reference evidence="9" key="1">
    <citation type="submission" date="2017-04" db="EMBL/GenBank/DDBJ databases">
        <authorList>
            <person name="Varghese N."/>
            <person name="Submissions S."/>
        </authorList>
    </citation>
    <scope>NUCLEOTIDE SEQUENCE [LARGE SCALE GENOMIC DNA]</scope>
    <source>
        <strain evidence="9">RKEM611</strain>
    </source>
</reference>
<name>A0A1Y6C4N3_9BACT</name>
<protein>
    <recommendedName>
        <fullName evidence="3">tRNA (guanine(46)-N(7))-methyltransferase</fullName>
        <ecNumber evidence="3">2.1.1.33</ecNumber>
    </recommendedName>
</protein>
<evidence type="ECO:0000256" key="1">
    <source>
        <dbReference type="ARBA" id="ARBA00000142"/>
    </source>
</evidence>
<evidence type="ECO:0000313" key="9">
    <source>
        <dbReference type="Proteomes" id="UP000192907"/>
    </source>
</evidence>
<dbReference type="PANTHER" id="PTHR23417">
    <property type="entry name" value="3-DEOXY-D-MANNO-OCTULOSONIC-ACID TRANSFERASE/TRNA GUANINE-N 7 - -METHYLTRANSFERASE"/>
    <property type="match status" value="1"/>
</dbReference>
<dbReference type="OrthoDB" id="9809889at2"/>
<evidence type="ECO:0000256" key="5">
    <source>
        <dbReference type="ARBA" id="ARBA00022679"/>
    </source>
</evidence>
<comment type="catalytic activity">
    <reaction evidence="1">
        <text>guanosine(46) in tRNA + S-adenosyl-L-methionine = N(7)-methylguanosine(46) in tRNA + S-adenosyl-L-homocysteine</text>
        <dbReference type="Rhea" id="RHEA:42708"/>
        <dbReference type="Rhea" id="RHEA-COMP:10188"/>
        <dbReference type="Rhea" id="RHEA-COMP:10189"/>
        <dbReference type="ChEBI" id="CHEBI:57856"/>
        <dbReference type="ChEBI" id="CHEBI:59789"/>
        <dbReference type="ChEBI" id="CHEBI:74269"/>
        <dbReference type="ChEBI" id="CHEBI:74480"/>
        <dbReference type="EC" id="2.1.1.33"/>
    </reaction>
</comment>
<evidence type="ECO:0000256" key="7">
    <source>
        <dbReference type="ARBA" id="ARBA00022694"/>
    </source>
</evidence>
<evidence type="ECO:0000256" key="2">
    <source>
        <dbReference type="ARBA" id="ARBA00003015"/>
    </source>
</evidence>